<dbReference type="KEGG" id="vg:29057895"/>
<protein>
    <submittedName>
        <fullName evidence="1">Uncharacterized protein</fullName>
    </submittedName>
</protein>
<dbReference type="Proteomes" id="UP000202445">
    <property type="component" value="Segment"/>
</dbReference>
<sequence length="71" mass="7818">MEEIVKDEAALSGDDLMVDSAGLDALLAFLESQFKGPKGVLKGYVTMRVMCAKIESLDGFQELKDMEVNFE</sequence>
<evidence type="ECO:0000313" key="2">
    <source>
        <dbReference type="Proteomes" id="UP000202445"/>
    </source>
</evidence>
<name>A0A172EK32_9CAUD</name>
<accession>A0A172EK32</accession>
<keyword evidence="2" id="KW-1185">Reference proteome</keyword>
<gene>
    <name evidence="1" type="ORF">vB_PaeM_MAG1_054</name>
</gene>
<evidence type="ECO:0000313" key="1">
    <source>
        <dbReference type="EMBL" id="ALA12034.1"/>
    </source>
</evidence>
<dbReference type="OrthoDB" id="22856at10239"/>
<dbReference type="RefSeq" id="YP_009287350.1">
    <property type="nucleotide sequence ID" value="NC_031073.1"/>
</dbReference>
<dbReference type="EMBL" id="KR052143">
    <property type="protein sequence ID" value="ALA12034.1"/>
    <property type="molecule type" value="Genomic_DNA"/>
</dbReference>
<organism evidence="1 2">
    <name type="scientific">Pseudomonas phage vB_PaeM_MAG1</name>
    <dbReference type="NCBI Taxonomy" id="1639815"/>
    <lineage>
        <taxon>Viruses</taxon>
        <taxon>Duplodnaviria</taxon>
        <taxon>Heunggongvirae</taxon>
        <taxon>Uroviricota</taxon>
        <taxon>Caudoviricetes</taxon>
        <taxon>Vandenendeviridae</taxon>
        <taxon>Skurskavirinae</taxon>
        <taxon>Pakpunavirus</taxon>
        <taxon>Pakpunavirus MAG1</taxon>
    </lineage>
</organism>
<reference evidence="1 2" key="1">
    <citation type="submission" date="2015-04" db="EMBL/GenBank/DDBJ databases">
        <title>Analysis of the newly isolated bacteriophage vB-PaeM_MAG1 which is able to infect clinical Pseudomonas aeruginosa isolates.</title>
        <authorList>
            <person name="Kwiatek M."/>
            <person name="Parasion S."/>
            <person name="Miziak L."/>
            <person name="Gryko R."/>
            <person name="Lobocka M.B."/>
        </authorList>
    </citation>
    <scope>NUCLEOTIDE SEQUENCE [LARGE SCALE GENOMIC DNA]</scope>
</reference>
<proteinExistence type="predicted"/>
<dbReference type="GeneID" id="29057895"/>